<dbReference type="UniPathway" id="UPA00143"/>
<evidence type="ECO:0000256" key="5">
    <source>
        <dbReference type="ARBA" id="ARBA00022679"/>
    </source>
</evidence>
<feature type="compositionally biased region" description="Basic and acidic residues" evidence="17">
    <location>
        <begin position="234"/>
        <end position="243"/>
    </location>
</feature>
<feature type="compositionally biased region" description="Polar residues" evidence="17">
    <location>
        <begin position="737"/>
        <end position="748"/>
    </location>
</feature>
<dbReference type="EC" id="2.3.2.27" evidence="15"/>
<evidence type="ECO:0000256" key="1">
    <source>
        <dbReference type="ARBA" id="ARBA00000900"/>
    </source>
</evidence>
<feature type="compositionally biased region" description="Basic and acidic residues" evidence="17">
    <location>
        <begin position="1"/>
        <end position="28"/>
    </location>
</feature>
<dbReference type="GO" id="GO:0061630">
    <property type="term" value="F:ubiquitin protein ligase activity"/>
    <property type="evidence" value="ECO:0007669"/>
    <property type="project" value="UniProtKB-EC"/>
</dbReference>
<feature type="coiled-coil region" evidence="16">
    <location>
        <begin position="588"/>
        <end position="643"/>
    </location>
</feature>
<evidence type="ECO:0000256" key="15">
    <source>
        <dbReference type="RuleBase" id="RU365038"/>
    </source>
</evidence>
<keyword evidence="7 14" id="KW-0863">Zinc-finger</keyword>
<protein>
    <recommendedName>
        <fullName evidence="15">E3 ubiquitin protein ligase</fullName>
        <ecNumber evidence="15">2.3.2.27</ecNumber>
    </recommendedName>
</protein>
<dbReference type="InterPro" id="IPR058643">
    <property type="entry name" value="BRE1-like_CC"/>
</dbReference>
<keyword evidence="8 15" id="KW-0833">Ubl conjugation pathway</keyword>
<dbReference type="InterPro" id="IPR001841">
    <property type="entry name" value="Znf_RING"/>
</dbReference>
<comment type="catalytic activity">
    <reaction evidence="1 15">
        <text>S-ubiquitinyl-[E2 ubiquitin-conjugating enzyme]-L-cysteine + [acceptor protein]-L-lysine = [E2 ubiquitin-conjugating enzyme]-L-cysteine + N(6)-ubiquitinyl-[acceptor protein]-L-lysine.</text>
        <dbReference type="EC" id="2.3.2.27"/>
    </reaction>
</comment>
<evidence type="ECO:0000259" key="18">
    <source>
        <dbReference type="PROSITE" id="PS50089"/>
    </source>
</evidence>
<dbReference type="GO" id="GO:0016567">
    <property type="term" value="P:protein ubiquitination"/>
    <property type="evidence" value="ECO:0007669"/>
    <property type="project" value="UniProtKB-UniRule"/>
</dbReference>
<evidence type="ECO:0000256" key="14">
    <source>
        <dbReference type="PROSITE-ProRule" id="PRU00175"/>
    </source>
</evidence>
<keyword evidence="5 15" id="KW-0808">Transferase</keyword>
<evidence type="ECO:0000256" key="10">
    <source>
        <dbReference type="ARBA" id="ARBA00022853"/>
    </source>
</evidence>
<reference evidence="19 20" key="1">
    <citation type="submission" date="2016-07" db="EMBL/GenBank/DDBJ databases">
        <title>Draft genome of the white-rot fungus Obba rivulosa 3A-2.</title>
        <authorList>
            <consortium name="DOE Joint Genome Institute"/>
            <person name="Miettinen O."/>
            <person name="Riley R."/>
            <person name="Acob R."/>
            <person name="Barry K."/>
            <person name="Cullen D."/>
            <person name="De Vries R."/>
            <person name="Hainaut M."/>
            <person name="Hatakka A."/>
            <person name="Henrissat B."/>
            <person name="Hilden K."/>
            <person name="Kuo R."/>
            <person name="Labutti K."/>
            <person name="Lipzen A."/>
            <person name="Makela M.R."/>
            <person name="Sandor L."/>
            <person name="Spatafora J.W."/>
            <person name="Grigoriev I.V."/>
            <person name="Hibbett D.S."/>
        </authorList>
    </citation>
    <scope>NUCLEOTIDE SEQUENCE [LARGE SCALE GENOMIC DNA]</scope>
    <source>
        <strain evidence="19 20">3A-2</strain>
    </source>
</reference>
<feature type="domain" description="RING-type" evidence="18">
    <location>
        <begin position="766"/>
        <end position="805"/>
    </location>
</feature>
<dbReference type="PROSITE" id="PS00518">
    <property type="entry name" value="ZF_RING_1"/>
    <property type="match status" value="1"/>
</dbReference>
<dbReference type="Pfam" id="PF08647">
    <property type="entry name" value="BRE1"/>
    <property type="match status" value="1"/>
</dbReference>
<feature type="coiled-coil region" evidence="16">
    <location>
        <begin position="462"/>
        <end position="559"/>
    </location>
</feature>
<comment type="pathway">
    <text evidence="3 15">Protein modification; protein ubiquitination.</text>
</comment>
<dbReference type="Gene3D" id="3.30.40.10">
    <property type="entry name" value="Zinc/RING finger domain, C3HC4 (zinc finger)"/>
    <property type="match status" value="1"/>
</dbReference>
<evidence type="ECO:0000256" key="17">
    <source>
        <dbReference type="SAM" id="MobiDB-lite"/>
    </source>
</evidence>
<dbReference type="InterPro" id="IPR013956">
    <property type="entry name" value="E3_ubiquit_lig_Bre1"/>
</dbReference>
<keyword evidence="12 15" id="KW-0539">Nucleus</keyword>
<evidence type="ECO:0000256" key="11">
    <source>
        <dbReference type="ARBA" id="ARBA00023054"/>
    </source>
</evidence>
<evidence type="ECO:0000313" key="20">
    <source>
        <dbReference type="Proteomes" id="UP000250043"/>
    </source>
</evidence>
<dbReference type="PANTHER" id="PTHR23163:SF0">
    <property type="entry name" value="E3 UBIQUITIN-PROTEIN LIGASE BRE1"/>
    <property type="match status" value="1"/>
</dbReference>
<evidence type="ECO:0000256" key="16">
    <source>
        <dbReference type="SAM" id="Coils"/>
    </source>
</evidence>
<keyword evidence="6 15" id="KW-0479">Metal-binding</keyword>
<sequence>MDSRKRPHAEDELDSRSKKRAVSDDNRSPSHVNGVTPDGDEPKDGDNLEMFRKDAIYRRMKHYSRENERSQARIAELERRRHTCEAGLAALEACWTQIISTIRLLVKSEDLPPLNVQTEDIFDLTARVSEHADSAYLDALRDKMHATSELVTAFARLSGQSQSVPSQDEVYRRCQAAETDCSTLRSELSLIRTRLRDSELEKERYHEELVAAEKRVDRLQSRTLATIHSIPVKEEVKDEDSPRETPVPPASAQAVVNGSHSDDSAGLQDVLQRKEEDILRLTKETSALHLEIQDLKLQLQSPPEDVVIESLYYKLLQEQASKLEYSATHSENELQRVKEELEQLQASHAASEKEVATAIENAVKELKTRVTNRDNDNIRLREQRDQAMAELNERKAKDSVKMQSLQELKTLAESRGASLTTERIAVLHSELTRLRTRLAADAGDEDLVTFLFKDNAGDSTYVDDLRKRLVAAEEKADALQQSLSSLQKDNPDAAAHARVEAELREELAHVRVQLEKYQTVYGEASTTLPPDLQHLSQQLQEKEDVIEKVRLQVKQREQAESALYSELDRLSVAWETLDRQVRNKVFDLGALEEKLQKAVVDRAKSENKFYSAMRDKEAVENERKNLSRKSEKQQLAIDKYKETETHLSNRMAECMKELEGLRKGFGESLREVKLLKEQVGEWRIRTDNESKRVDELRAIMVQHEHDLERRRNELRKAEENLVRSRKEAERQSAKLKASSNMLNSTASSREAQLQQEVDKCMSILKCSTCRINMRNTVITKCMHSFCKQCVESRISTRQRKCPACNLPFSQGEVQALFFQ</sequence>
<dbReference type="Pfam" id="PF26095">
    <property type="entry name" value="CC_Bre1"/>
    <property type="match status" value="1"/>
</dbReference>
<comment type="function">
    <text evidence="13">E3 ubiquitin-protein ligase that mediates monoubiquitination of histone H2B to form H2BK123ub1. H2BK123ub1 gives a specific tag for epigenetic transcriptional activation and is also a prerequisite for H3K4me and H3K79me formation.</text>
</comment>
<keyword evidence="11 15" id="KW-0175">Coiled coil</keyword>
<keyword evidence="20" id="KW-1185">Reference proteome</keyword>
<evidence type="ECO:0000256" key="13">
    <source>
        <dbReference type="ARBA" id="ARBA00059679"/>
    </source>
</evidence>
<proteinExistence type="inferred from homology"/>
<feature type="coiled-coil region" evidence="16">
    <location>
        <begin position="320"/>
        <end position="408"/>
    </location>
</feature>
<dbReference type="Proteomes" id="UP000250043">
    <property type="component" value="Unassembled WGS sequence"/>
</dbReference>
<comment type="subcellular location">
    <subcellularLocation>
        <location evidence="2 15">Nucleus</location>
    </subcellularLocation>
</comment>
<dbReference type="Pfam" id="PF00097">
    <property type="entry name" value="zf-C3HC4"/>
    <property type="match status" value="1"/>
</dbReference>
<feature type="region of interest" description="Disordered" evidence="17">
    <location>
        <begin position="1"/>
        <end position="48"/>
    </location>
</feature>
<dbReference type="EMBL" id="KV722371">
    <property type="protein sequence ID" value="OCH92316.1"/>
    <property type="molecule type" value="Genomic_DNA"/>
</dbReference>
<dbReference type="OrthoDB" id="10266039at2759"/>
<dbReference type="PANTHER" id="PTHR23163">
    <property type="entry name" value="RING FINGER PROTEIN-RELATED"/>
    <property type="match status" value="1"/>
</dbReference>
<feature type="region of interest" description="Disordered" evidence="17">
    <location>
        <begin position="722"/>
        <end position="748"/>
    </location>
</feature>
<gene>
    <name evidence="19" type="ORF">OBBRIDRAFT_886351</name>
</gene>
<evidence type="ECO:0000313" key="19">
    <source>
        <dbReference type="EMBL" id="OCH92316.1"/>
    </source>
</evidence>
<evidence type="ECO:0000256" key="9">
    <source>
        <dbReference type="ARBA" id="ARBA00022833"/>
    </source>
</evidence>
<dbReference type="SMART" id="SM00184">
    <property type="entry name" value="RING"/>
    <property type="match status" value="1"/>
</dbReference>
<name>A0A8E2AXF3_9APHY</name>
<feature type="region of interest" description="Disordered" evidence="17">
    <location>
        <begin position="234"/>
        <end position="265"/>
    </location>
</feature>
<evidence type="ECO:0000256" key="4">
    <source>
        <dbReference type="ARBA" id="ARBA00005555"/>
    </source>
</evidence>
<dbReference type="GO" id="GO:0006325">
    <property type="term" value="P:chromatin organization"/>
    <property type="evidence" value="ECO:0007669"/>
    <property type="project" value="UniProtKB-KW"/>
</dbReference>
<evidence type="ECO:0000256" key="8">
    <source>
        <dbReference type="ARBA" id="ARBA00022786"/>
    </source>
</evidence>
<dbReference type="InterPro" id="IPR018957">
    <property type="entry name" value="Znf_C3HC4_RING-type"/>
</dbReference>
<evidence type="ECO:0000256" key="3">
    <source>
        <dbReference type="ARBA" id="ARBA00004906"/>
    </source>
</evidence>
<dbReference type="CDD" id="cd16499">
    <property type="entry name" value="RING-HC_Bre1-like"/>
    <property type="match status" value="1"/>
</dbReference>
<accession>A0A8E2AXF3</accession>
<dbReference type="SUPFAM" id="SSF57850">
    <property type="entry name" value="RING/U-box"/>
    <property type="match status" value="1"/>
</dbReference>
<evidence type="ECO:0000256" key="12">
    <source>
        <dbReference type="ARBA" id="ARBA00023242"/>
    </source>
</evidence>
<feature type="compositionally biased region" description="Basic and acidic residues" evidence="17">
    <location>
        <begin position="722"/>
        <end position="732"/>
    </location>
</feature>
<dbReference type="InterPro" id="IPR017907">
    <property type="entry name" value="Znf_RING_CS"/>
</dbReference>
<feature type="coiled-coil region" evidence="16">
    <location>
        <begin position="195"/>
        <end position="222"/>
    </location>
</feature>
<dbReference type="GO" id="GO:0005634">
    <property type="term" value="C:nucleus"/>
    <property type="evidence" value="ECO:0007669"/>
    <property type="project" value="UniProtKB-SubCell"/>
</dbReference>
<dbReference type="AlphaFoldDB" id="A0A8E2AXF3"/>
<organism evidence="19 20">
    <name type="scientific">Obba rivulosa</name>
    <dbReference type="NCBI Taxonomy" id="1052685"/>
    <lineage>
        <taxon>Eukaryota</taxon>
        <taxon>Fungi</taxon>
        <taxon>Dikarya</taxon>
        <taxon>Basidiomycota</taxon>
        <taxon>Agaricomycotina</taxon>
        <taxon>Agaricomycetes</taxon>
        <taxon>Polyporales</taxon>
        <taxon>Gelatoporiaceae</taxon>
        <taxon>Obba</taxon>
    </lineage>
</organism>
<dbReference type="InterPro" id="IPR013083">
    <property type="entry name" value="Znf_RING/FYVE/PHD"/>
</dbReference>
<keyword evidence="9 15" id="KW-0862">Zinc</keyword>
<evidence type="ECO:0000256" key="2">
    <source>
        <dbReference type="ARBA" id="ARBA00004123"/>
    </source>
</evidence>
<dbReference type="PROSITE" id="PS50089">
    <property type="entry name" value="ZF_RING_2"/>
    <property type="match status" value="1"/>
</dbReference>
<evidence type="ECO:0000256" key="7">
    <source>
        <dbReference type="ARBA" id="ARBA00022771"/>
    </source>
</evidence>
<dbReference type="GO" id="GO:0008270">
    <property type="term" value="F:zinc ion binding"/>
    <property type="evidence" value="ECO:0007669"/>
    <property type="project" value="UniProtKB-KW"/>
</dbReference>
<keyword evidence="10 15" id="KW-0156">Chromatin regulator</keyword>
<dbReference type="GO" id="GO:0033503">
    <property type="term" value="C:HULC complex"/>
    <property type="evidence" value="ECO:0007669"/>
    <property type="project" value="TreeGrafter"/>
</dbReference>
<comment type="similarity">
    <text evidence="4 15">Belongs to the BRE1 family.</text>
</comment>
<evidence type="ECO:0000256" key="6">
    <source>
        <dbReference type="ARBA" id="ARBA00022723"/>
    </source>
</evidence>